<dbReference type="Gene3D" id="3.40.50.10300">
    <property type="entry name" value="CoaB-like"/>
    <property type="match status" value="1"/>
</dbReference>
<dbReference type="Proteomes" id="UP000253975">
    <property type="component" value="Unassembled WGS sequence"/>
</dbReference>
<evidence type="ECO:0000313" key="3">
    <source>
        <dbReference type="Proteomes" id="UP000253975"/>
    </source>
</evidence>
<dbReference type="AlphaFoldDB" id="A0A369LPT9"/>
<dbReference type="RefSeq" id="WP_114614861.1">
    <property type="nucleotide sequence ID" value="NZ_PPTO01000002.1"/>
</dbReference>
<proteinExistence type="predicted"/>
<evidence type="ECO:0000313" key="2">
    <source>
        <dbReference type="EMBL" id="RDB60677.1"/>
    </source>
</evidence>
<organism evidence="2 3">
    <name type="scientific">Slackia isoflavoniconvertens</name>
    <dbReference type="NCBI Taxonomy" id="572010"/>
    <lineage>
        <taxon>Bacteria</taxon>
        <taxon>Bacillati</taxon>
        <taxon>Actinomycetota</taxon>
        <taxon>Coriobacteriia</taxon>
        <taxon>Eggerthellales</taxon>
        <taxon>Eggerthellaceae</taxon>
        <taxon>Slackia</taxon>
    </lineage>
</organism>
<feature type="domain" description="DNA/pantothenate metabolism flavoprotein C-terminal" evidence="1">
    <location>
        <begin position="13"/>
        <end position="221"/>
    </location>
</feature>
<dbReference type="EMBL" id="PPTO01000002">
    <property type="protein sequence ID" value="RDB60677.1"/>
    <property type="molecule type" value="Genomic_DNA"/>
</dbReference>
<name>A0A369LPT9_9ACTN</name>
<dbReference type="InterPro" id="IPR035929">
    <property type="entry name" value="CoaB-like_sf"/>
</dbReference>
<comment type="caution">
    <text evidence="2">The sequence shown here is derived from an EMBL/GenBank/DDBJ whole genome shotgun (WGS) entry which is preliminary data.</text>
</comment>
<accession>A0A369LPT9</accession>
<sequence>MGEFDMVDRQRDLEGKRVLVTAGPTQEAIDPVRFISNHSTGRMGYAIAEVARDRGARVVLVSGPVSLEAPEGVELVSIVSAQDLFDAVSVRYAEFDAVVAAAAVADYRPKTVADNKMKKKDDDLSIELERTPDTLSWLGAHRVAGQRLCGFSMETCNVLENSRGKLTRKNVDMICANSLREEGAGFGTATNHLTLISREHEVDLPMLSKADAADALLTELFSLDPLPASTEGK</sequence>
<dbReference type="SUPFAM" id="SSF102645">
    <property type="entry name" value="CoaB-like"/>
    <property type="match status" value="1"/>
</dbReference>
<reference evidence="2 3" key="1">
    <citation type="journal article" date="2018" name="Elife">
        <title>Discovery and characterization of a prevalent human gut bacterial enzyme sufficient for the inactivation of a family of plant toxins.</title>
        <authorList>
            <person name="Koppel N."/>
            <person name="Bisanz J.E."/>
            <person name="Pandelia M.E."/>
            <person name="Turnbaugh P.J."/>
            <person name="Balskus E.P."/>
        </authorList>
    </citation>
    <scope>NUCLEOTIDE SEQUENCE [LARGE SCALE GENOMIC DNA]</scope>
    <source>
        <strain evidence="2 3">OB21 GAM31</strain>
    </source>
</reference>
<dbReference type="Pfam" id="PF04127">
    <property type="entry name" value="DFP"/>
    <property type="match status" value="1"/>
</dbReference>
<evidence type="ECO:0000259" key="1">
    <source>
        <dbReference type="Pfam" id="PF04127"/>
    </source>
</evidence>
<dbReference type="GO" id="GO:0015937">
    <property type="term" value="P:coenzyme A biosynthetic process"/>
    <property type="evidence" value="ECO:0007669"/>
    <property type="project" value="UniProtKB-ARBA"/>
</dbReference>
<gene>
    <name evidence="2" type="ORF">C1881_02010</name>
</gene>
<protein>
    <recommendedName>
        <fullName evidence="1">DNA/pantothenate metabolism flavoprotein C-terminal domain-containing protein</fullName>
    </recommendedName>
</protein>
<dbReference type="GO" id="GO:0003824">
    <property type="term" value="F:catalytic activity"/>
    <property type="evidence" value="ECO:0007669"/>
    <property type="project" value="UniProtKB-ARBA"/>
</dbReference>
<dbReference type="InterPro" id="IPR007085">
    <property type="entry name" value="DNA/pantothenate-metab_flavo_C"/>
</dbReference>